<dbReference type="SUPFAM" id="SSF54637">
    <property type="entry name" value="Thioesterase/thiol ester dehydrase-isomerase"/>
    <property type="match status" value="1"/>
</dbReference>
<dbReference type="PANTHER" id="PTHR43240:SF20">
    <property type="entry name" value="MEDIUM_LONG-CHAIN ACYL-COA THIOESTERASE YIGI"/>
    <property type="match status" value="1"/>
</dbReference>
<name>A0ABN2CWP3_9ACTN</name>
<evidence type="ECO:0000256" key="1">
    <source>
        <dbReference type="ARBA" id="ARBA00022801"/>
    </source>
</evidence>
<comment type="catalytic activity">
    <reaction evidence="7">
        <text>a medium-chain fatty acyl-CoA + H2O = a medium-chain fatty acid + CoA + H(+)</text>
        <dbReference type="Rhea" id="RHEA:68184"/>
        <dbReference type="ChEBI" id="CHEBI:15377"/>
        <dbReference type="ChEBI" id="CHEBI:15378"/>
        <dbReference type="ChEBI" id="CHEBI:57287"/>
        <dbReference type="ChEBI" id="CHEBI:59558"/>
        <dbReference type="ChEBI" id="CHEBI:90546"/>
    </reaction>
</comment>
<comment type="similarity">
    <text evidence="4">Belongs to the YigI thioesterase family.</text>
</comment>
<dbReference type="NCBIfam" id="TIGR00369">
    <property type="entry name" value="unchar_dom_1"/>
    <property type="match status" value="1"/>
</dbReference>
<keyword evidence="10" id="KW-1185">Reference proteome</keyword>
<protein>
    <recommendedName>
        <fullName evidence="6">Medium/long-chain acyl-CoA thioesterase YigI</fullName>
        <ecNumber evidence="5">3.1.2.20</ecNumber>
    </recommendedName>
</protein>
<reference evidence="9 10" key="1">
    <citation type="journal article" date="2019" name="Int. J. Syst. Evol. Microbiol.">
        <title>The Global Catalogue of Microorganisms (GCM) 10K type strain sequencing project: providing services to taxonomists for standard genome sequencing and annotation.</title>
        <authorList>
            <consortium name="The Broad Institute Genomics Platform"/>
            <consortium name="The Broad Institute Genome Sequencing Center for Infectious Disease"/>
            <person name="Wu L."/>
            <person name="Ma J."/>
        </authorList>
    </citation>
    <scope>NUCLEOTIDE SEQUENCE [LARGE SCALE GENOMIC DNA]</scope>
    <source>
        <strain evidence="9 10">JCM 14969</strain>
    </source>
</reference>
<dbReference type="InterPro" id="IPR003736">
    <property type="entry name" value="PAAI_dom"/>
</dbReference>
<dbReference type="EC" id="3.1.2.20" evidence="5"/>
<evidence type="ECO:0000256" key="7">
    <source>
        <dbReference type="ARBA" id="ARBA00048062"/>
    </source>
</evidence>
<evidence type="ECO:0000256" key="6">
    <source>
        <dbReference type="ARBA" id="ARBA00040062"/>
    </source>
</evidence>
<comment type="caution">
    <text evidence="9">The sequence shown here is derived from an EMBL/GenBank/DDBJ whole genome shotgun (WGS) entry which is preliminary data.</text>
</comment>
<evidence type="ECO:0000256" key="3">
    <source>
        <dbReference type="ARBA" id="ARBA00036002"/>
    </source>
</evidence>
<evidence type="ECO:0000256" key="2">
    <source>
        <dbReference type="ARBA" id="ARBA00035880"/>
    </source>
</evidence>
<dbReference type="CDD" id="cd03443">
    <property type="entry name" value="PaaI_thioesterase"/>
    <property type="match status" value="1"/>
</dbReference>
<feature type="domain" description="Thioesterase" evidence="8">
    <location>
        <begin position="50"/>
        <end position="117"/>
    </location>
</feature>
<comment type="catalytic activity">
    <reaction evidence="3">
        <text>a long-chain fatty acyl-CoA + H2O = a long-chain fatty acid + CoA + H(+)</text>
        <dbReference type="Rhea" id="RHEA:67680"/>
        <dbReference type="ChEBI" id="CHEBI:15377"/>
        <dbReference type="ChEBI" id="CHEBI:15378"/>
        <dbReference type="ChEBI" id="CHEBI:57287"/>
        <dbReference type="ChEBI" id="CHEBI:57560"/>
        <dbReference type="ChEBI" id="CHEBI:83139"/>
    </reaction>
</comment>
<dbReference type="Proteomes" id="UP001500393">
    <property type="component" value="Unassembled WGS sequence"/>
</dbReference>
<sequence>MGGMELTLELAEKVLASQPFSVLLGTRLTAFGAEGATLELDIREDLRQQNGYLHGGVLSYAADNAITFAGGTALGPAVLTGGFTITYLRPAAGAVLRAVARVAHASKRQATCTCELAVLDEDGVATLCAIAQGTVIAVRA</sequence>
<dbReference type="InterPro" id="IPR029069">
    <property type="entry name" value="HotDog_dom_sf"/>
</dbReference>
<dbReference type="PANTHER" id="PTHR43240">
    <property type="entry name" value="1,4-DIHYDROXY-2-NAPHTHOYL-COA THIOESTERASE 1"/>
    <property type="match status" value="1"/>
</dbReference>
<keyword evidence="1" id="KW-0378">Hydrolase</keyword>
<dbReference type="Pfam" id="PF03061">
    <property type="entry name" value="4HBT"/>
    <property type="match status" value="1"/>
</dbReference>
<evidence type="ECO:0000313" key="9">
    <source>
        <dbReference type="EMBL" id="GAA1565915.1"/>
    </source>
</evidence>
<evidence type="ECO:0000256" key="5">
    <source>
        <dbReference type="ARBA" id="ARBA00038894"/>
    </source>
</evidence>
<evidence type="ECO:0000256" key="4">
    <source>
        <dbReference type="ARBA" id="ARBA00038381"/>
    </source>
</evidence>
<dbReference type="Gene3D" id="3.10.129.10">
    <property type="entry name" value="Hotdog Thioesterase"/>
    <property type="match status" value="1"/>
</dbReference>
<evidence type="ECO:0000313" key="10">
    <source>
        <dbReference type="Proteomes" id="UP001500393"/>
    </source>
</evidence>
<comment type="catalytic activity">
    <reaction evidence="2">
        <text>a fatty acyl-CoA + H2O = a fatty acid + CoA + H(+)</text>
        <dbReference type="Rhea" id="RHEA:16781"/>
        <dbReference type="ChEBI" id="CHEBI:15377"/>
        <dbReference type="ChEBI" id="CHEBI:15378"/>
        <dbReference type="ChEBI" id="CHEBI:28868"/>
        <dbReference type="ChEBI" id="CHEBI:57287"/>
        <dbReference type="ChEBI" id="CHEBI:77636"/>
        <dbReference type="EC" id="3.1.2.20"/>
    </reaction>
</comment>
<organism evidence="9 10">
    <name type="scientific">Kribbella sancticallisti</name>
    <dbReference type="NCBI Taxonomy" id="460087"/>
    <lineage>
        <taxon>Bacteria</taxon>
        <taxon>Bacillati</taxon>
        <taxon>Actinomycetota</taxon>
        <taxon>Actinomycetes</taxon>
        <taxon>Propionibacteriales</taxon>
        <taxon>Kribbellaceae</taxon>
        <taxon>Kribbella</taxon>
    </lineage>
</organism>
<proteinExistence type="inferred from homology"/>
<dbReference type="InterPro" id="IPR006683">
    <property type="entry name" value="Thioestr_dom"/>
</dbReference>
<gene>
    <name evidence="9" type="ORF">GCM10009789_19260</name>
</gene>
<accession>A0ABN2CWP3</accession>
<dbReference type="EMBL" id="BAAAOS010000017">
    <property type="protein sequence ID" value="GAA1565915.1"/>
    <property type="molecule type" value="Genomic_DNA"/>
</dbReference>
<evidence type="ECO:0000259" key="8">
    <source>
        <dbReference type="Pfam" id="PF03061"/>
    </source>
</evidence>